<proteinExistence type="predicted"/>
<keyword evidence="8" id="KW-0479">Metal-binding</keyword>
<accession>A0A383C6H7</accession>
<keyword evidence="7" id="KW-0540">Nuclease</keyword>
<evidence type="ECO:0000256" key="7">
    <source>
        <dbReference type="ARBA" id="ARBA00022722"/>
    </source>
</evidence>
<evidence type="ECO:0000256" key="3">
    <source>
        <dbReference type="ARBA" id="ARBA00001946"/>
    </source>
</evidence>
<organism evidence="12">
    <name type="scientific">marine metagenome</name>
    <dbReference type="NCBI Taxonomy" id="408172"/>
    <lineage>
        <taxon>unclassified sequences</taxon>
        <taxon>metagenomes</taxon>
        <taxon>ecological metagenomes</taxon>
    </lineage>
</organism>
<evidence type="ECO:0000256" key="6">
    <source>
        <dbReference type="ARBA" id="ARBA00022490"/>
    </source>
</evidence>
<keyword evidence="6" id="KW-0963">Cytoplasm</keyword>
<dbReference type="GO" id="GO:0046872">
    <property type="term" value="F:metal ion binding"/>
    <property type="evidence" value="ECO:0007669"/>
    <property type="project" value="UniProtKB-KW"/>
</dbReference>
<dbReference type="GO" id="GO:0006298">
    <property type="term" value="P:mismatch repair"/>
    <property type="evidence" value="ECO:0007669"/>
    <property type="project" value="TreeGrafter"/>
</dbReference>
<dbReference type="GO" id="GO:0005737">
    <property type="term" value="C:cytoplasm"/>
    <property type="evidence" value="ECO:0007669"/>
    <property type="project" value="UniProtKB-SubCell"/>
</dbReference>
<dbReference type="GO" id="GO:0032299">
    <property type="term" value="C:ribonuclease H2 complex"/>
    <property type="evidence" value="ECO:0007669"/>
    <property type="project" value="TreeGrafter"/>
</dbReference>
<protein>
    <recommendedName>
        <fullName evidence="5">ribonuclease H</fullName>
        <ecNumber evidence="5">3.1.26.4</ecNumber>
    </recommendedName>
</protein>
<evidence type="ECO:0000259" key="11">
    <source>
        <dbReference type="PROSITE" id="PS51975"/>
    </source>
</evidence>
<dbReference type="EC" id="3.1.26.4" evidence="5"/>
<comment type="catalytic activity">
    <reaction evidence="1">
        <text>Endonucleolytic cleavage to 5'-phosphomonoester.</text>
        <dbReference type="EC" id="3.1.26.4"/>
    </reaction>
</comment>
<dbReference type="InterPro" id="IPR001352">
    <property type="entry name" value="RNase_HII/HIII"/>
</dbReference>
<comment type="subcellular location">
    <subcellularLocation>
        <location evidence="4">Cytoplasm</location>
    </subcellularLocation>
</comment>
<comment type="cofactor">
    <cofactor evidence="2">
        <name>Mn(2+)</name>
        <dbReference type="ChEBI" id="CHEBI:29035"/>
    </cofactor>
</comment>
<feature type="domain" description="RNase H type-2" evidence="11">
    <location>
        <begin position="21"/>
        <end position="112"/>
    </location>
</feature>
<dbReference type="InterPro" id="IPR012337">
    <property type="entry name" value="RNaseH-like_sf"/>
</dbReference>
<comment type="cofactor">
    <cofactor evidence="3">
        <name>Mg(2+)</name>
        <dbReference type="ChEBI" id="CHEBI:18420"/>
    </cofactor>
</comment>
<keyword evidence="10" id="KW-0378">Hydrolase</keyword>
<evidence type="ECO:0000256" key="10">
    <source>
        <dbReference type="ARBA" id="ARBA00022801"/>
    </source>
</evidence>
<dbReference type="SUPFAM" id="SSF53098">
    <property type="entry name" value="Ribonuclease H-like"/>
    <property type="match status" value="1"/>
</dbReference>
<dbReference type="PANTHER" id="PTHR10954:SF18">
    <property type="entry name" value="RIBONUCLEASE HII"/>
    <property type="match status" value="1"/>
</dbReference>
<evidence type="ECO:0000256" key="8">
    <source>
        <dbReference type="ARBA" id="ARBA00022723"/>
    </source>
</evidence>
<dbReference type="Pfam" id="PF01351">
    <property type="entry name" value="RNase_HII"/>
    <property type="match status" value="1"/>
</dbReference>
<dbReference type="GO" id="GO:0003723">
    <property type="term" value="F:RNA binding"/>
    <property type="evidence" value="ECO:0007669"/>
    <property type="project" value="InterPro"/>
</dbReference>
<evidence type="ECO:0000256" key="5">
    <source>
        <dbReference type="ARBA" id="ARBA00012180"/>
    </source>
</evidence>
<feature type="non-terminal residue" evidence="12">
    <location>
        <position position="112"/>
    </location>
</feature>
<dbReference type="InterPro" id="IPR024567">
    <property type="entry name" value="RNase_HII/HIII_dom"/>
</dbReference>
<dbReference type="PROSITE" id="PS51975">
    <property type="entry name" value="RNASE_H_2"/>
    <property type="match status" value="1"/>
</dbReference>
<evidence type="ECO:0000256" key="4">
    <source>
        <dbReference type="ARBA" id="ARBA00004496"/>
    </source>
</evidence>
<reference evidence="12" key="1">
    <citation type="submission" date="2018-05" db="EMBL/GenBank/DDBJ databases">
        <authorList>
            <person name="Lanie J.A."/>
            <person name="Ng W.-L."/>
            <person name="Kazmierczak K.M."/>
            <person name="Andrzejewski T.M."/>
            <person name="Davidsen T.M."/>
            <person name="Wayne K.J."/>
            <person name="Tettelin H."/>
            <person name="Glass J.I."/>
            <person name="Rusch D."/>
            <person name="Podicherti R."/>
            <person name="Tsui H.-C.T."/>
            <person name="Winkler M.E."/>
        </authorList>
    </citation>
    <scope>NUCLEOTIDE SEQUENCE</scope>
</reference>
<dbReference type="GO" id="GO:0043137">
    <property type="term" value="P:DNA replication, removal of RNA primer"/>
    <property type="evidence" value="ECO:0007669"/>
    <property type="project" value="TreeGrafter"/>
</dbReference>
<evidence type="ECO:0000313" key="12">
    <source>
        <dbReference type="EMBL" id="SVE27630.1"/>
    </source>
</evidence>
<evidence type="ECO:0000256" key="9">
    <source>
        <dbReference type="ARBA" id="ARBA00022759"/>
    </source>
</evidence>
<name>A0A383C6H7_9ZZZZ</name>
<dbReference type="GO" id="GO:0004523">
    <property type="term" value="F:RNA-DNA hybrid ribonuclease activity"/>
    <property type="evidence" value="ECO:0007669"/>
    <property type="project" value="UniProtKB-EC"/>
</dbReference>
<evidence type="ECO:0000256" key="2">
    <source>
        <dbReference type="ARBA" id="ARBA00001936"/>
    </source>
</evidence>
<dbReference type="EMBL" id="UINC01206143">
    <property type="protein sequence ID" value="SVE27630.1"/>
    <property type="molecule type" value="Genomic_DNA"/>
</dbReference>
<dbReference type="AlphaFoldDB" id="A0A383C6H7"/>
<sequence length="112" mass="11806">MILNQNADYKEEAKLLNNGFKSVAGVDEVGRGTVAGPLVVGIAVLPNNPSGNWLTSIKDSKLLSSKKRVSALETLYNKKSLMATGSSSPNEIDKFGIVKATSLATNRAISAL</sequence>
<dbReference type="Gene3D" id="3.30.420.10">
    <property type="entry name" value="Ribonuclease H-like superfamily/Ribonuclease H"/>
    <property type="match status" value="1"/>
</dbReference>
<dbReference type="InterPro" id="IPR036397">
    <property type="entry name" value="RNaseH_sf"/>
</dbReference>
<dbReference type="PANTHER" id="PTHR10954">
    <property type="entry name" value="RIBONUCLEASE H2 SUBUNIT A"/>
    <property type="match status" value="1"/>
</dbReference>
<keyword evidence="9" id="KW-0255">Endonuclease</keyword>
<evidence type="ECO:0000256" key="1">
    <source>
        <dbReference type="ARBA" id="ARBA00000077"/>
    </source>
</evidence>
<gene>
    <name evidence="12" type="ORF">METZ01_LOCUS480484</name>
</gene>